<gene>
    <name evidence="1" type="ORF">CLV92_1281</name>
</gene>
<evidence type="ECO:0000313" key="2">
    <source>
        <dbReference type="Proteomes" id="UP000239485"/>
    </source>
</evidence>
<evidence type="ECO:0000313" key="1">
    <source>
        <dbReference type="EMBL" id="PPK90171.1"/>
    </source>
</evidence>
<dbReference type="Proteomes" id="UP000239485">
    <property type="component" value="Unassembled WGS sequence"/>
</dbReference>
<protein>
    <submittedName>
        <fullName evidence="1">Uncharacterized protein</fullName>
    </submittedName>
</protein>
<sequence>MVGVLLVAVVSGCGTGVSAGQEYADERADEMAEHLARNFQRGGFALHRLPVEVAYALRSHDSSVIRGVQLLRMEEQEGDTAVVEVRISVVTEAESVSGFRLGEAREAARAVRCYRYEFAAHGLDGQAQVLPDDCAGRDPLPVPLPPEVANLGDDDDEVVRQALATGAEPEELERLLQRDGVIVRAGSTNGWVGVALLVPPPGDDCLMGRRGPAGEVEVWFPPGVTVAPGEGSCDAVTAATAGAQRSPH</sequence>
<proteinExistence type="predicted"/>
<organism evidence="1 2">
    <name type="scientific">Kineococcus xinjiangensis</name>
    <dbReference type="NCBI Taxonomy" id="512762"/>
    <lineage>
        <taxon>Bacteria</taxon>
        <taxon>Bacillati</taxon>
        <taxon>Actinomycetota</taxon>
        <taxon>Actinomycetes</taxon>
        <taxon>Kineosporiales</taxon>
        <taxon>Kineosporiaceae</taxon>
        <taxon>Kineococcus</taxon>
    </lineage>
</organism>
<keyword evidence="2" id="KW-1185">Reference proteome</keyword>
<reference evidence="1 2" key="1">
    <citation type="submission" date="2018-02" db="EMBL/GenBank/DDBJ databases">
        <title>Genomic Encyclopedia of Archaeal and Bacterial Type Strains, Phase II (KMG-II): from individual species to whole genera.</title>
        <authorList>
            <person name="Goeker M."/>
        </authorList>
    </citation>
    <scope>NUCLEOTIDE SEQUENCE [LARGE SCALE GENOMIC DNA]</scope>
    <source>
        <strain evidence="1 2">DSM 22857</strain>
    </source>
</reference>
<dbReference type="AlphaFoldDB" id="A0A2S6IBW7"/>
<name>A0A2S6IBW7_9ACTN</name>
<accession>A0A2S6IBW7</accession>
<comment type="caution">
    <text evidence="1">The sequence shown here is derived from an EMBL/GenBank/DDBJ whole genome shotgun (WGS) entry which is preliminary data.</text>
</comment>
<dbReference type="EMBL" id="PTJD01000028">
    <property type="protein sequence ID" value="PPK90171.1"/>
    <property type="molecule type" value="Genomic_DNA"/>
</dbReference>